<dbReference type="InterPro" id="IPR050306">
    <property type="entry name" value="PfkB_Carbo_kinase"/>
</dbReference>
<dbReference type="EMBL" id="CAFBSA010000090">
    <property type="protein sequence ID" value="CAB5149547.1"/>
    <property type="molecule type" value="Genomic_DNA"/>
</dbReference>
<organism evidence="5">
    <name type="scientific">freshwater metagenome</name>
    <dbReference type="NCBI Taxonomy" id="449393"/>
    <lineage>
        <taxon>unclassified sequences</taxon>
        <taxon>metagenomes</taxon>
        <taxon>ecological metagenomes</taxon>
    </lineage>
</organism>
<evidence type="ECO:0000256" key="2">
    <source>
        <dbReference type="ARBA" id="ARBA00022679"/>
    </source>
</evidence>
<protein>
    <submittedName>
        <fullName evidence="5">Unannotated protein</fullName>
    </submittedName>
</protein>
<evidence type="ECO:0000259" key="4">
    <source>
        <dbReference type="Pfam" id="PF00294"/>
    </source>
</evidence>
<dbReference type="InterPro" id="IPR011611">
    <property type="entry name" value="PfkB_dom"/>
</dbReference>
<dbReference type="PANTHER" id="PTHR43085">
    <property type="entry name" value="HEXOKINASE FAMILY MEMBER"/>
    <property type="match status" value="1"/>
</dbReference>
<sequence length="110" mass="11276">MVFGSKDAKSVLKDANDRGCKIAVMTNGDQPLRYSINGEFGQIVPPKVVAVDPVGSGDAFTGGTIAGLLSGMDELTALRQGSRSGARVASMFGDWTGLPTGSGGVINEDN</sequence>
<proteinExistence type="inferred from homology"/>
<evidence type="ECO:0000256" key="3">
    <source>
        <dbReference type="ARBA" id="ARBA00022777"/>
    </source>
</evidence>
<feature type="domain" description="Carbohydrate kinase PfkB" evidence="4">
    <location>
        <begin position="6"/>
        <end position="99"/>
    </location>
</feature>
<dbReference type="GO" id="GO:0016301">
    <property type="term" value="F:kinase activity"/>
    <property type="evidence" value="ECO:0007669"/>
    <property type="project" value="UniProtKB-KW"/>
</dbReference>
<accession>A0A6J7W7T0</accession>
<evidence type="ECO:0000256" key="1">
    <source>
        <dbReference type="ARBA" id="ARBA00010688"/>
    </source>
</evidence>
<evidence type="ECO:0000313" key="5">
    <source>
        <dbReference type="EMBL" id="CAB5149547.1"/>
    </source>
</evidence>
<dbReference type="SUPFAM" id="SSF53613">
    <property type="entry name" value="Ribokinase-like"/>
    <property type="match status" value="1"/>
</dbReference>
<dbReference type="Pfam" id="PF00294">
    <property type="entry name" value="PfkB"/>
    <property type="match status" value="1"/>
</dbReference>
<reference evidence="5" key="1">
    <citation type="submission" date="2020-05" db="EMBL/GenBank/DDBJ databases">
        <authorList>
            <person name="Chiriac C."/>
            <person name="Salcher M."/>
            <person name="Ghai R."/>
            <person name="Kavagutti S V."/>
        </authorList>
    </citation>
    <scope>NUCLEOTIDE SEQUENCE</scope>
</reference>
<comment type="similarity">
    <text evidence="1">Belongs to the carbohydrate kinase PfkB family.</text>
</comment>
<keyword evidence="2" id="KW-0808">Transferase</keyword>
<dbReference type="InterPro" id="IPR029056">
    <property type="entry name" value="Ribokinase-like"/>
</dbReference>
<gene>
    <name evidence="5" type="ORF">UFOPK4442_00549</name>
</gene>
<keyword evidence="3" id="KW-0418">Kinase</keyword>
<dbReference type="Gene3D" id="3.40.1190.20">
    <property type="match status" value="1"/>
</dbReference>
<dbReference type="AlphaFoldDB" id="A0A6J7W7T0"/>
<name>A0A6J7W7T0_9ZZZZ</name>
<dbReference type="PANTHER" id="PTHR43085:SF41">
    <property type="entry name" value="FRUCTOSELYSINE 6-KINASE"/>
    <property type="match status" value="1"/>
</dbReference>